<keyword evidence="9 10" id="KW-0511">Multifunctional enzyme</keyword>
<keyword evidence="14" id="KW-1185">Reference proteome</keyword>
<sequence length="633" mass="68896">MQELTPAHIERDPTGTPYAPAFADCYCSQQDALAETRHVFLQGNQLPQRWQGWHQFTIAETGFGTGLNFLATWQAWQADSLRCERLHFISIEKHPIRLDTLRELLANQPELQPFSTELLANYPPLLAGFHRLNLANGRVTLTLCFMDVQAALAELVARVDAWYLDGFAPARNPAMWSLPVMQGIAQLSHVNTTLATFSAASEVRRTLQVAGFHVAKCKGFGKKREMLTATLPESCVCQRVEPWFALPAPAQPQPAHATVIGGGIAGCQMAYALAQRGWQVTLWERHARLATEASGNRAGVLTPKMTAEASWGETFYRQAFLSAIRQIRQLEAMGQYIDWAQCGALQLAHEPREAARQQALLARELPVDFIQILNQAAASAVAGIALPTGASYFPQAGWLNPASLCAALVAHERIEVRTLSAMQALPANGVTIIAGGREVDQFAASAGLPFMPVMGQTSVAAATPDSSRLKTTLGHEGYLTPALMGKHIFGATFVRNVREPVLTVAANAVNTQQLADYLPDFAASLGTVTASHAAIRMTTPDRYPVVGALPDREFFQRAYADLRHGRVNQAFPPARYQPGVWVLAGFGSRGLTTSGLGAELLAALLMGEPLPLQATLYGNLHPARFLIRQLKRG</sequence>
<dbReference type="Gene3D" id="3.50.50.60">
    <property type="entry name" value="FAD/NAD(P)-binding domain"/>
    <property type="match status" value="1"/>
</dbReference>
<feature type="domain" description="FAD dependent oxidoreductase" evidence="11">
    <location>
        <begin position="258"/>
        <end position="604"/>
    </location>
</feature>
<keyword evidence="2 10" id="KW-0489">Methyltransferase</keyword>
<dbReference type="Gene3D" id="3.30.9.10">
    <property type="entry name" value="D-Amino Acid Oxidase, subunit A, domain 2"/>
    <property type="match status" value="1"/>
</dbReference>
<dbReference type="STRING" id="525918.SAMN05660964_02050"/>
<dbReference type="InterPro" id="IPR047785">
    <property type="entry name" value="tRNA_MNMC2"/>
</dbReference>
<dbReference type="GO" id="GO:0016645">
    <property type="term" value="F:oxidoreductase activity, acting on the CH-NH group of donors"/>
    <property type="evidence" value="ECO:0007669"/>
    <property type="project" value="InterPro"/>
</dbReference>
<dbReference type="NCBIfam" id="NF002481">
    <property type="entry name" value="PRK01747.1-2"/>
    <property type="match status" value="1"/>
</dbReference>
<evidence type="ECO:0000256" key="4">
    <source>
        <dbReference type="ARBA" id="ARBA00022679"/>
    </source>
</evidence>
<dbReference type="PANTHER" id="PTHR13847:SF283">
    <property type="entry name" value="TRNA 5-METHYLAMINOMETHYL-2-THIOURIDINE BIOSYNTHESIS BIFUNCTIONAL PROTEIN MNMC"/>
    <property type="match status" value="1"/>
</dbReference>
<keyword evidence="3 10" id="KW-0285">Flavoprotein</keyword>
<dbReference type="Proteomes" id="UP000199397">
    <property type="component" value="Unassembled WGS sequence"/>
</dbReference>
<dbReference type="AlphaFoldDB" id="A0A1H4CR97"/>
<dbReference type="SUPFAM" id="SSF51905">
    <property type="entry name" value="FAD/NAD(P)-binding domain"/>
    <property type="match status" value="1"/>
</dbReference>
<feature type="domain" description="MnmC-like methyltransferase" evidence="12">
    <location>
        <begin position="109"/>
        <end position="231"/>
    </location>
</feature>
<dbReference type="OrthoDB" id="9786494at2"/>
<keyword evidence="4 10" id="KW-0808">Transferase</keyword>
<evidence type="ECO:0000256" key="9">
    <source>
        <dbReference type="ARBA" id="ARBA00023268"/>
    </source>
</evidence>
<name>A0A1H4CR97_9GAMM</name>
<dbReference type="GO" id="GO:0002097">
    <property type="term" value="P:tRNA wobble base modification"/>
    <property type="evidence" value="ECO:0007669"/>
    <property type="project" value="UniProtKB-UniRule"/>
</dbReference>
<comment type="catalytic activity">
    <reaction evidence="10">
        <text>5-aminomethyl-2-thiouridine(34) in tRNA + S-adenosyl-L-methionine = 5-methylaminomethyl-2-thiouridine(34) in tRNA + S-adenosyl-L-homocysteine + H(+)</text>
        <dbReference type="Rhea" id="RHEA:19569"/>
        <dbReference type="Rhea" id="RHEA-COMP:10195"/>
        <dbReference type="Rhea" id="RHEA-COMP:10197"/>
        <dbReference type="ChEBI" id="CHEBI:15378"/>
        <dbReference type="ChEBI" id="CHEBI:57856"/>
        <dbReference type="ChEBI" id="CHEBI:59789"/>
        <dbReference type="ChEBI" id="CHEBI:74454"/>
        <dbReference type="ChEBI" id="CHEBI:74455"/>
        <dbReference type="EC" id="2.1.1.61"/>
    </reaction>
</comment>
<comment type="similarity">
    <text evidence="10">In the C-terminal section; belongs to the DAO family.</text>
</comment>
<keyword evidence="6 10" id="KW-0819">tRNA processing</keyword>
<comment type="similarity">
    <text evidence="10">In the N-terminal section; belongs to the methyltransferase superfamily. tRNA (mnm(5)s(2)U34)-methyltransferase family.</text>
</comment>
<evidence type="ECO:0000256" key="2">
    <source>
        <dbReference type="ARBA" id="ARBA00022603"/>
    </source>
</evidence>
<dbReference type="EMBL" id="FNQP01000010">
    <property type="protein sequence ID" value="SEA62935.1"/>
    <property type="molecule type" value="Genomic_DNA"/>
</dbReference>
<feature type="region of interest" description="tRNA (mnm(5)s(2)U34)-methyltransferase" evidence="10">
    <location>
        <begin position="1"/>
        <end position="232"/>
    </location>
</feature>
<dbReference type="InterPro" id="IPR008471">
    <property type="entry name" value="MnmC-like_methylTransf"/>
</dbReference>
<dbReference type="Pfam" id="PF05430">
    <property type="entry name" value="Methyltransf_30"/>
    <property type="match status" value="1"/>
</dbReference>
<evidence type="ECO:0000313" key="14">
    <source>
        <dbReference type="Proteomes" id="UP000199397"/>
    </source>
</evidence>
<dbReference type="NCBIfam" id="TIGR03197">
    <property type="entry name" value="MnmC_Cterm"/>
    <property type="match status" value="1"/>
</dbReference>
<dbReference type="InterPro" id="IPR036188">
    <property type="entry name" value="FAD/NAD-bd_sf"/>
</dbReference>
<feature type="region of interest" description="FAD-dependent cmnm(5)s(2)U34 oxidoreductase" evidence="10">
    <location>
        <begin position="260"/>
        <end position="633"/>
    </location>
</feature>
<dbReference type="Pfam" id="PF01266">
    <property type="entry name" value="DAO"/>
    <property type="match status" value="1"/>
</dbReference>
<dbReference type="GO" id="GO:0005737">
    <property type="term" value="C:cytoplasm"/>
    <property type="evidence" value="ECO:0007669"/>
    <property type="project" value="UniProtKB-SubCell"/>
</dbReference>
<dbReference type="InterPro" id="IPR017610">
    <property type="entry name" value="tRNA_S-uridine_synth_MnmC_C"/>
</dbReference>
<evidence type="ECO:0000256" key="6">
    <source>
        <dbReference type="ARBA" id="ARBA00022694"/>
    </source>
</evidence>
<keyword evidence="7 10" id="KW-0274">FAD</keyword>
<dbReference type="EC" id="1.5.-.-" evidence="10"/>
<evidence type="ECO:0000256" key="3">
    <source>
        <dbReference type="ARBA" id="ARBA00022630"/>
    </source>
</evidence>
<dbReference type="GO" id="GO:0004808">
    <property type="term" value="F:tRNA (5-methylaminomethyl-2-thiouridylate)(34)-methyltransferase activity"/>
    <property type="evidence" value="ECO:0007669"/>
    <property type="project" value="UniProtKB-EC"/>
</dbReference>
<dbReference type="EC" id="2.1.1.61" evidence="10"/>
<evidence type="ECO:0000256" key="7">
    <source>
        <dbReference type="ARBA" id="ARBA00022827"/>
    </source>
</evidence>
<evidence type="ECO:0000259" key="12">
    <source>
        <dbReference type="Pfam" id="PF05430"/>
    </source>
</evidence>
<dbReference type="Gene3D" id="3.40.50.150">
    <property type="entry name" value="Vaccinia Virus protein VP39"/>
    <property type="match status" value="1"/>
</dbReference>
<reference evidence="13 14" key="1">
    <citation type="submission" date="2016-10" db="EMBL/GenBank/DDBJ databases">
        <authorList>
            <person name="de Groot N.N."/>
        </authorList>
    </citation>
    <scope>NUCLEOTIDE SEQUENCE [LARGE SCALE GENOMIC DNA]</scope>
    <source>
        <strain evidence="13 14">DSM 21228</strain>
    </source>
</reference>
<keyword evidence="1 10" id="KW-0963">Cytoplasm</keyword>
<keyword evidence="8 10" id="KW-0560">Oxidoreductase</keyword>
<organism evidence="13 14">
    <name type="scientific">Thiothrix caldifontis</name>
    <dbReference type="NCBI Taxonomy" id="525918"/>
    <lineage>
        <taxon>Bacteria</taxon>
        <taxon>Pseudomonadati</taxon>
        <taxon>Pseudomonadota</taxon>
        <taxon>Gammaproteobacteria</taxon>
        <taxon>Thiotrichales</taxon>
        <taxon>Thiotrichaceae</taxon>
        <taxon>Thiothrix</taxon>
    </lineage>
</organism>
<protein>
    <recommendedName>
        <fullName evidence="10">tRNA 5-methylaminomethyl-2-thiouridine biosynthesis bifunctional protein MnmC</fullName>
        <shortName evidence="10">tRNA mnm(5)s(2)U biosynthesis bifunctional protein</shortName>
    </recommendedName>
    <domain>
        <recommendedName>
            <fullName evidence="10">tRNA (mnm(5)s(2)U34)-methyltransferase</fullName>
            <ecNumber evidence="10">2.1.1.61</ecNumber>
        </recommendedName>
    </domain>
    <domain>
        <recommendedName>
            <fullName evidence="10">FAD-dependent cmnm(5)s(2)U34 oxidoreductase</fullName>
            <ecNumber evidence="10">1.5.-.-</ecNumber>
        </recommendedName>
    </domain>
</protein>
<dbReference type="GO" id="GO:0032259">
    <property type="term" value="P:methylation"/>
    <property type="evidence" value="ECO:0007669"/>
    <property type="project" value="UniProtKB-KW"/>
</dbReference>
<comment type="function">
    <text evidence="10">Catalyzes the last two steps in the biosynthesis of 5-methylaminomethyl-2-thiouridine (mnm(5)s(2)U) at the wobble position (U34) in tRNA. Catalyzes the FAD-dependent demodification of cmnm(5)s(2)U34 to nm(5)s(2)U34, followed by the transfer of a methyl group from S-adenosyl-L-methionine to nm(5)s(2)U34, to form mnm(5)s(2)U34.</text>
</comment>
<dbReference type="RefSeq" id="WP_093068259.1">
    <property type="nucleotide sequence ID" value="NZ_FNQP01000010.1"/>
</dbReference>
<keyword evidence="5 10" id="KW-0949">S-adenosyl-L-methionine</keyword>
<evidence type="ECO:0000313" key="13">
    <source>
        <dbReference type="EMBL" id="SEA62935.1"/>
    </source>
</evidence>
<evidence type="ECO:0000256" key="8">
    <source>
        <dbReference type="ARBA" id="ARBA00023002"/>
    </source>
</evidence>
<comment type="cofactor">
    <cofactor evidence="10">
        <name>FAD</name>
        <dbReference type="ChEBI" id="CHEBI:57692"/>
    </cofactor>
</comment>
<dbReference type="HAMAP" id="MF_01102">
    <property type="entry name" value="MnmC"/>
    <property type="match status" value="1"/>
</dbReference>
<accession>A0A1H4CR97</accession>
<proteinExistence type="inferred from homology"/>
<evidence type="ECO:0000259" key="11">
    <source>
        <dbReference type="Pfam" id="PF01266"/>
    </source>
</evidence>
<comment type="subcellular location">
    <subcellularLocation>
        <location evidence="10">Cytoplasm</location>
    </subcellularLocation>
</comment>
<gene>
    <name evidence="10" type="primary">mnmC</name>
    <name evidence="13" type="ORF">SAMN05660964_02050</name>
</gene>
<dbReference type="PANTHER" id="PTHR13847">
    <property type="entry name" value="SARCOSINE DEHYDROGENASE-RELATED"/>
    <property type="match status" value="1"/>
</dbReference>
<dbReference type="GO" id="GO:0050660">
    <property type="term" value="F:flavin adenine dinucleotide binding"/>
    <property type="evidence" value="ECO:0007669"/>
    <property type="project" value="UniProtKB-UniRule"/>
</dbReference>
<evidence type="ECO:0000256" key="10">
    <source>
        <dbReference type="HAMAP-Rule" id="MF_01102"/>
    </source>
</evidence>
<dbReference type="InterPro" id="IPR023032">
    <property type="entry name" value="tRNA_MAMT_biosynth_bifunc_MnmC"/>
</dbReference>
<dbReference type="InterPro" id="IPR029063">
    <property type="entry name" value="SAM-dependent_MTases_sf"/>
</dbReference>
<evidence type="ECO:0000256" key="5">
    <source>
        <dbReference type="ARBA" id="ARBA00022691"/>
    </source>
</evidence>
<dbReference type="NCBIfam" id="NF033855">
    <property type="entry name" value="tRNA_MNMC2"/>
    <property type="match status" value="1"/>
</dbReference>
<dbReference type="InterPro" id="IPR006076">
    <property type="entry name" value="FAD-dep_OxRdtase"/>
</dbReference>
<evidence type="ECO:0000256" key="1">
    <source>
        <dbReference type="ARBA" id="ARBA00022490"/>
    </source>
</evidence>